<dbReference type="EMBL" id="BGPR01008068">
    <property type="protein sequence ID" value="GBN31347.1"/>
    <property type="molecule type" value="Genomic_DNA"/>
</dbReference>
<evidence type="ECO:0000313" key="2">
    <source>
        <dbReference type="EMBL" id="GBN31347.1"/>
    </source>
</evidence>
<keyword evidence="3" id="KW-1185">Reference proteome</keyword>
<protein>
    <submittedName>
        <fullName evidence="2">Uncharacterized protein</fullName>
    </submittedName>
</protein>
<accession>A0A4Y2MZS1</accession>
<gene>
    <name evidence="2" type="ORF">AVEN_228550_1</name>
</gene>
<proteinExistence type="predicted"/>
<comment type="caution">
    <text evidence="2">The sequence shown here is derived from an EMBL/GenBank/DDBJ whole genome shotgun (WGS) entry which is preliminary data.</text>
</comment>
<evidence type="ECO:0000256" key="1">
    <source>
        <dbReference type="SAM" id="MobiDB-lite"/>
    </source>
</evidence>
<name>A0A4Y2MZS1_ARAVE</name>
<dbReference type="Proteomes" id="UP000499080">
    <property type="component" value="Unassembled WGS sequence"/>
</dbReference>
<dbReference type="AlphaFoldDB" id="A0A4Y2MZS1"/>
<feature type="compositionally biased region" description="Basic and acidic residues" evidence="1">
    <location>
        <begin position="37"/>
        <end position="57"/>
    </location>
</feature>
<reference evidence="2 3" key="1">
    <citation type="journal article" date="2019" name="Sci. Rep.">
        <title>Orb-weaving spider Araneus ventricosus genome elucidates the spidroin gene catalogue.</title>
        <authorList>
            <person name="Kono N."/>
            <person name="Nakamura H."/>
            <person name="Ohtoshi R."/>
            <person name="Moran D.A.P."/>
            <person name="Shinohara A."/>
            <person name="Yoshida Y."/>
            <person name="Fujiwara M."/>
            <person name="Mori M."/>
            <person name="Tomita M."/>
            <person name="Arakawa K."/>
        </authorList>
    </citation>
    <scope>NUCLEOTIDE SEQUENCE [LARGE SCALE GENOMIC DNA]</scope>
</reference>
<organism evidence="2 3">
    <name type="scientific">Araneus ventricosus</name>
    <name type="common">Orbweaver spider</name>
    <name type="synonym">Epeira ventricosa</name>
    <dbReference type="NCBI Taxonomy" id="182803"/>
    <lineage>
        <taxon>Eukaryota</taxon>
        <taxon>Metazoa</taxon>
        <taxon>Ecdysozoa</taxon>
        <taxon>Arthropoda</taxon>
        <taxon>Chelicerata</taxon>
        <taxon>Arachnida</taxon>
        <taxon>Araneae</taxon>
        <taxon>Araneomorphae</taxon>
        <taxon>Entelegynae</taxon>
        <taxon>Araneoidea</taxon>
        <taxon>Araneidae</taxon>
        <taxon>Araneus</taxon>
    </lineage>
</organism>
<feature type="region of interest" description="Disordered" evidence="1">
    <location>
        <begin position="27"/>
        <end position="75"/>
    </location>
</feature>
<evidence type="ECO:0000313" key="3">
    <source>
        <dbReference type="Proteomes" id="UP000499080"/>
    </source>
</evidence>
<sequence length="99" mass="11427">MYDLSDGSPCTANTWGYFSVHEKQEASRAATDSHCLPSREGRKSQKLKREDNLERRQGTRVPRGQPGEDVPLRESMFRKSPLSKLLRPCWLLNFSENIF</sequence>